<keyword evidence="7" id="KW-1185">Reference proteome</keyword>
<keyword evidence="2" id="KW-0238">DNA-binding</keyword>
<dbReference type="InterPro" id="IPR014757">
    <property type="entry name" value="Tscrpt_reg_IclR_C"/>
</dbReference>
<dbReference type="PROSITE" id="PS51078">
    <property type="entry name" value="ICLR_ED"/>
    <property type="match status" value="1"/>
</dbReference>
<dbReference type="PANTHER" id="PTHR30136:SF24">
    <property type="entry name" value="HTH-TYPE TRANSCRIPTIONAL REPRESSOR ALLR"/>
    <property type="match status" value="1"/>
</dbReference>
<dbReference type="PROSITE" id="PS51077">
    <property type="entry name" value="HTH_ICLR"/>
    <property type="match status" value="1"/>
</dbReference>
<dbReference type="Pfam" id="PF09339">
    <property type="entry name" value="HTH_IclR"/>
    <property type="match status" value="1"/>
</dbReference>
<keyword evidence="3" id="KW-0804">Transcription</keyword>
<evidence type="ECO:0000313" key="6">
    <source>
        <dbReference type="EMBL" id="TDY61178.1"/>
    </source>
</evidence>
<dbReference type="Gene3D" id="1.10.10.10">
    <property type="entry name" value="Winged helix-like DNA-binding domain superfamily/Winged helix DNA-binding domain"/>
    <property type="match status" value="1"/>
</dbReference>
<dbReference type="InterPro" id="IPR029016">
    <property type="entry name" value="GAF-like_dom_sf"/>
</dbReference>
<dbReference type="GO" id="GO:0045892">
    <property type="term" value="P:negative regulation of DNA-templated transcription"/>
    <property type="evidence" value="ECO:0007669"/>
    <property type="project" value="TreeGrafter"/>
</dbReference>
<dbReference type="InterPro" id="IPR036388">
    <property type="entry name" value="WH-like_DNA-bd_sf"/>
</dbReference>
<reference evidence="6 7" key="1">
    <citation type="submission" date="2019-03" db="EMBL/GenBank/DDBJ databases">
        <title>Genomic Encyclopedia of Type Strains, Phase IV (KMG-IV): sequencing the most valuable type-strain genomes for metagenomic binning, comparative biology and taxonomic classification.</title>
        <authorList>
            <person name="Goeker M."/>
        </authorList>
    </citation>
    <scope>NUCLEOTIDE SEQUENCE [LARGE SCALE GENOMIC DNA]</scope>
    <source>
        <strain evidence="6 7">DSM 25964</strain>
    </source>
</reference>
<dbReference type="RefSeq" id="WP_166670038.1">
    <property type="nucleotide sequence ID" value="NZ_SORI01000006.1"/>
</dbReference>
<name>A0A4R8M8A0_9BACT</name>
<evidence type="ECO:0000259" key="5">
    <source>
        <dbReference type="PROSITE" id="PS51078"/>
    </source>
</evidence>
<protein>
    <submittedName>
        <fullName evidence="6">IclR family transcriptional regulator</fullName>
    </submittedName>
</protein>
<dbReference type="Pfam" id="PF01614">
    <property type="entry name" value="IclR_C"/>
    <property type="match status" value="1"/>
</dbReference>
<dbReference type="InterPro" id="IPR036390">
    <property type="entry name" value="WH_DNA-bd_sf"/>
</dbReference>
<sequence>MDPSRYLNHSILRSLRILEAFAEPHPSLSIPEIARRVGLHRSTVHRLVVTLESAGWLRKLPGTEKYTLGIKVFTLGRIADQGLSSCQSVRPLLEELASKTGETAILSMSDNVAAVCVDKIESSQRLKISSEIGQHFPLHAGATGFAVLLGMPEEQVREFLFRADLPSFTSKTETDPHKILERYHSLKDAGYVVSTGAVDPGVTGIAAPLFFAAENSYGSVGITMPEHRAQGEILRKAVDAVLETASAMEKKVSLAQKRGERP</sequence>
<comment type="caution">
    <text evidence="6">The sequence shown here is derived from an EMBL/GenBank/DDBJ whole genome shotgun (WGS) entry which is preliminary data.</text>
</comment>
<feature type="domain" description="HTH iclR-type" evidence="4">
    <location>
        <begin position="8"/>
        <end position="70"/>
    </location>
</feature>
<dbReference type="InterPro" id="IPR005471">
    <property type="entry name" value="Tscrpt_reg_IclR_N"/>
</dbReference>
<organism evidence="6 7">
    <name type="scientific">Aminivibrio pyruvatiphilus</name>
    <dbReference type="NCBI Taxonomy" id="1005740"/>
    <lineage>
        <taxon>Bacteria</taxon>
        <taxon>Thermotogati</taxon>
        <taxon>Synergistota</taxon>
        <taxon>Synergistia</taxon>
        <taxon>Synergistales</taxon>
        <taxon>Aminobacteriaceae</taxon>
        <taxon>Aminivibrio</taxon>
    </lineage>
</organism>
<dbReference type="SUPFAM" id="SSF55781">
    <property type="entry name" value="GAF domain-like"/>
    <property type="match status" value="1"/>
</dbReference>
<feature type="domain" description="IclR-ED" evidence="5">
    <location>
        <begin position="71"/>
        <end position="254"/>
    </location>
</feature>
<dbReference type="FunFam" id="1.10.10.10:FF:000056">
    <property type="entry name" value="IclR family transcriptional regulator"/>
    <property type="match status" value="1"/>
</dbReference>
<dbReference type="Proteomes" id="UP000295066">
    <property type="component" value="Unassembled WGS sequence"/>
</dbReference>
<dbReference type="PANTHER" id="PTHR30136">
    <property type="entry name" value="HELIX-TURN-HELIX TRANSCRIPTIONAL REGULATOR, ICLR FAMILY"/>
    <property type="match status" value="1"/>
</dbReference>
<evidence type="ECO:0000256" key="3">
    <source>
        <dbReference type="ARBA" id="ARBA00023163"/>
    </source>
</evidence>
<accession>A0A4R8M8A0</accession>
<dbReference type="GO" id="GO:0003700">
    <property type="term" value="F:DNA-binding transcription factor activity"/>
    <property type="evidence" value="ECO:0007669"/>
    <property type="project" value="TreeGrafter"/>
</dbReference>
<dbReference type="SMART" id="SM00346">
    <property type="entry name" value="HTH_ICLR"/>
    <property type="match status" value="1"/>
</dbReference>
<evidence type="ECO:0000259" key="4">
    <source>
        <dbReference type="PROSITE" id="PS51077"/>
    </source>
</evidence>
<dbReference type="InterPro" id="IPR050707">
    <property type="entry name" value="HTH_MetabolicPath_Reg"/>
</dbReference>
<dbReference type="AlphaFoldDB" id="A0A4R8M8A0"/>
<evidence type="ECO:0000256" key="2">
    <source>
        <dbReference type="ARBA" id="ARBA00023125"/>
    </source>
</evidence>
<evidence type="ECO:0000256" key="1">
    <source>
        <dbReference type="ARBA" id="ARBA00023015"/>
    </source>
</evidence>
<keyword evidence="1" id="KW-0805">Transcription regulation</keyword>
<evidence type="ECO:0000313" key="7">
    <source>
        <dbReference type="Proteomes" id="UP000295066"/>
    </source>
</evidence>
<dbReference type="SUPFAM" id="SSF46785">
    <property type="entry name" value="Winged helix' DNA-binding domain"/>
    <property type="match status" value="1"/>
</dbReference>
<gene>
    <name evidence="6" type="ORF">C8D99_10633</name>
</gene>
<proteinExistence type="predicted"/>
<dbReference type="Gene3D" id="3.30.450.40">
    <property type="match status" value="1"/>
</dbReference>
<dbReference type="EMBL" id="SORI01000006">
    <property type="protein sequence ID" value="TDY61178.1"/>
    <property type="molecule type" value="Genomic_DNA"/>
</dbReference>
<dbReference type="GO" id="GO:0003677">
    <property type="term" value="F:DNA binding"/>
    <property type="evidence" value="ECO:0007669"/>
    <property type="project" value="UniProtKB-KW"/>
</dbReference>